<dbReference type="Proteomes" id="UP000242175">
    <property type="component" value="Chromosome small"/>
</dbReference>
<evidence type="ECO:0000313" key="3">
    <source>
        <dbReference type="Proteomes" id="UP000242175"/>
    </source>
</evidence>
<feature type="domain" description="Ysc84 actin-binding" evidence="1">
    <location>
        <begin position="63"/>
        <end position="151"/>
    </location>
</feature>
<sequence length="151" mass="15991">MSADAVSKLSEKNATASREIKNGYGYAVFSNSNVTVLFVGGSGGYGVLHNNQSGENTYMKMGGANVGLGLGMKNIRIVFTFKTKKAFDNFKENGWLGGAQADATAKSKQKGGANDVQVDTSGTHTYVMTNEGVALQASIQGSKYWKDDSLN</sequence>
<dbReference type="Pfam" id="PF04366">
    <property type="entry name" value="Ysc84"/>
    <property type="match status" value="1"/>
</dbReference>
<evidence type="ECO:0000313" key="2">
    <source>
        <dbReference type="EMBL" id="ASK79028.1"/>
    </source>
</evidence>
<dbReference type="AlphaFoldDB" id="A0A220VF40"/>
<keyword evidence="3" id="KW-1185">Reference proteome</keyword>
<protein>
    <recommendedName>
        <fullName evidence="1">Ysc84 actin-binding domain-containing protein</fullName>
    </recommendedName>
</protein>
<dbReference type="InterPro" id="IPR007461">
    <property type="entry name" value="Ysc84_actin-binding"/>
</dbReference>
<gene>
    <name evidence="2" type="ORF">CF386_08140</name>
</gene>
<proteinExistence type="predicted"/>
<organism evidence="2 3">
    <name type="scientific">Paraphotobacterium marinum</name>
    <dbReference type="NCBI Taxonomy" id="1755811"/>
    <lineage>
        <taxon>Bacteria</taxon>
        <taxon>Pseudomonadati</taxon>
        <taxon>Pseudomonadota</taxon>
        <taxon>Gammaproteobacteria</taxon>
        <taxon>Vibrionales</taxon>
        <taxon>Vibrionaceae</taxon>
        <taxon>Paraphotobacterium</taxon>
    </lineage>
</organism>
<name>A0A220VF40_9GAMM</name>
<dbReference type="KEGG" id="pmai:CF386_08140"/>
<dbReference type="EMBL" id="CP022356">
    <property type="protein sequence ID" value="ASK79028.1"/>
    <property type="molecule type" value="Genomic_DNA"/>
</dbReference>
<dbReference type="OrthoDB" id="117166at2"/>
<reference evidence="2 3" key="1">
    <citation type="journal article" date="2016" name="Int. J. Syst. Evol. Microbiol.">
        <title>Paraphotobacterium marinum gen. nov., sp. nov., a member of the family Vibrionaceae, isolated from surface seawater.</title>
        <authorList>
            <person name="Huang Z."/>
            <person name="Dong C."/>
            <person name="Shao Z."/>
        </authorList>
    </citation>
    <scope>NUCLEOTIDE SEQUENCE [LARGE SCALE GENOMIC DNA]</scope>
    <source>
        <strain evidence="2 3">NSCS20N07D</strain>
    </source>
</reference>
<dbReference type="RefSeq" id="WP_089073936.1">
    <property type="nucleotide sequence ID" value="NZ_CP022356.1"/>
</dbReference>
<evidence type="ECO:0000259" key="1">
    <source>
        <dbReference type="Pfam" id="PF04366"/>
    </source>
</evidence>
<accession>A0A220VF40</accession>